<reference evidence="3" key="1">
    <citation type="submission" date="2016-06" db="EMBL/GenBank/DDBJ databases">
        <authorList>
            <person name="Varghese N."/>
            <person name="Submissions Spin"/>
        </authorList>
    </citation>
    <scope>NUCLEOTIDE SEQUENCE [LARGE SCALE GENOMIC DNA]</scope>
    <source>
        <strain evidence="3">DSM 44815</strain>
    </source>
</reference>
<gene>
    <name evidence="2" type="ORF">GA0070611_2264</name>
</gene>
<dbReference type="InterPro" id="IPR005135">
    <property type="entry name" value="Endo/exonuclease/phosphatase"/>
</dbReference>
<protein>
    <submittedName>
        <fullName evidence="2">Metal-dependent hydrolase, endonuclease/exonuclease/phosphatase family</fullName>
    </submittedName>
</protein>
<keyword evidence="2" id="KW-0255">Endonuclease</keyword>
<keyword evidence="2" id="KW-0378">Hydrolase</keyword>
<dbReference type="RefSeq" id="WP_157740299.1">
    <property type="nucleotide sequence ID" value="NZ_LT594323.1"/>
</dbReference>
<dbReference type="GO" id="GO:0004527">
    <property type="term" value="F:exonuclease activity"/>
    <property type="evidence" value="ECO:0007669"/>
    <property type="project" value="UniProtKB-KW"/>
</dbReference>
<dbReference type="PATRIC" id="fig|261654.4.peg.2310"/>
<dbReference type="GO" id="GO:0004519">
    <property type="term" value="F:endonuclease activity"/>
    <property type="evidence" value="ECO:0007669"/>
    <property type="project" value="UniProtKB-KW"/>
</dbReference>
<evidence type="ECO:0000313" key="3">
    <source>
        <dbReference type="Proteomes" id="UP000199385"/>
    </source>
</evidence>
<dbReference type="Pfam" id="PF03372">
    <property type="entry name" value="Exo_endo_phos"/>
    <property type="match status" value="1"/>
</dbReference>
<evidence type="ECO:0000259" key="1">
    <source>
        <dbReference type="Pfam" id="PF03372"/>
    </source>
</evidence>
<dbReference type="AlphaFoldDB" id="A0A1A8ZGW5"/>
<dbReference type="Gene3D" id="3.60.10.10">
    <property type="entry name" value="Endonuclease/exonuclease/phosphatase"/>
    <property type="match status" value="1"/>
</dbReference>
<dbReference type="InterPro" id="IPR036691">
    <property type="entry name" value="Endo/exonu/phosph_ase_sf"/>
</dbReference>
<keyword evidence="2" id="KW-0269">Exonuclease</keyword>
<feature type="domain" description="Endonuclease/exonuclease/phosphatase" evidence="1">
    <location>
        <begin position="128"/>
        <end position="363"/>
    </location>
</feature>
<dbReference type="OrthoDB" id="3541033at2"/>
<dbReference type="SUPFAM" id="SSF56219">
    <property type="entry name" value="DNase I-like"/>
    <property type="match status" value="1"/>
</dbReference>
<keyword evidence="3" id="KW-1185">Reference proteome</keyword>
<dbReference type="EMBL" id="LT594323">
    <property type="protein sequence ID" value="SBT43268.1"/>
    <property type="molecule type" value="Genomic_DNA"/>
</dbReference>
<dbReference type="Proteomes" id="UP000199385">
    <property type="component" value="Chromosome I"/>
</dbReference>
<accession>A0A1A8ZGW5</accession>
<dbReference type="STRING" id="261654.GA0070611_2264"/>
<evidence type="ECO:0000313" key="2">
    <source>
        <dbReference type="EMBL" id="SBT43268.1"/>
    </source>
</evidence>
<sequence length="376" mass="40711">MSVATRPAGPPPAGPTRTRWCPATRLLCAAALGWAVLTGLHRALTGRWWFWLLPDLLPPAAYLLVPVALAAAVPAARALRRPLPARPATAVLAAAATALALGLPDAGLNRYAWASRPAPPPGTLTVLAWNTGYWDQHDDPEAFLRFLVAQRADVYLLQEHLYWDDAAGLAGARPAPDPDRLRRAFPGYTLVARGELLTLSRFPVVGHPAVGPDADLAADADFGRVFTAAKVLRTDLRVGGRLLSTYNVHLPVQVNLAPQRFLGYVRERDAARRAQLAGLRADLAANPNPVLVAGDFNTTAAMGDLRPLRDRLRDAADAGSDVYPASWPTGRLPAVWRLDWTLTSRTVRVHRYALGEPPGLSDHRTQTALITLREES</sequence>
<organism evidence="2 3">
    <name type="scientific">Micromonospora auratinigra</name>
    <dbReference type="NCBI Taxonomy" id="261654"/>
    <lineage>
        <taxon>Bacteria</taxon>
        <taxon>Bacillati</taxon>
        <taxon>Actinomycetota</taxon>
        <taxon>Actinomycetes</taxon>
        <taxon>Micromonosporales</taxon>
        <taxon>Micromonosporaceae</taxon>
        <taxon>Micromonospora</taxon>
    </lineage>
</organism>
<proteinExistence type="predicted"/>
<keyword evidence="2" id="KW-0540">Nuclease</keyword>
<name>A0A1A8ZGW5_9ACTN</name>